<feature type="signal peptide" evidence="1">
    <location>
        <begin position="1"/>
        <end position="35"/>
    </location>
</feature>
<evidence type="ECO:0000313" key="3">
    <source>
        <dbReference type="EMBL" id="MDP9830189.1"/>
    </source>
</evidence>
<dbReference type="Gene3D" id="1.10.101.10">
    <property type="entry name" value="PGBD-like superfamily/PGBD"/>
    <property type="match status" value="1"/>
</dbReference>
<dbReference type="SUPFAM" id="SSF47090">
    <property type="entry name" value="PGBD-like"/>
    <property type="match status" value="1"/>
</dbReference>
<evidence type="ECO:0000313" key="4">
    <source>
        <dbReference type="Proteomes" id="UP001235712"/>
    </source>
</evidence>
<dbReference type="InterPro" id="IPR036365">
    <property type="entry name" value="PGBD-like_sf"/>
</dbReference>
<feature type="domain" description="Peptidoglycan binding-like" evidence="2">
    <location>
        <begin position="67"/>
        <end position="119"/>
    </location>
</feature>
<feature type="chain" id="PRO_5045211955" evidence="1">
    <location>
        <begin position="36"/>
        <end position="171"/>
    </location>
</feature>
<protein>
    <submittedName>
        <fullName evidence="3">Peptidoglycan hydrolase-like protein with peptidoglycan-binding domain</fullName>
    </submittedName>
</protein>
<dbReference type="Pfam" id="PF01471">
    <property type="entry name" value="PG_binding_1"/>
    <property type="match status" value="1"/>
</dbReference>
<reference evidence="3 4" key="1">
    <citation type="submission" date="2023-07" db="EMBL/GenBank/DDBJ databases">
        <title>Sequencing the genomes of 1000 actinobacteria strains.</title>
        <authorList>
            <person name="Klenk H.-P."/>
        </authorList>
    </citation>
    <scope>NUCLEOTIDE SEQUENCE [LARGE SCALE GENOMIC DNA]</scope>
    <source>
        <strain evidence="3 4">DSM 44388</strain>
    </source>
</reference>
<comment type="caution">
    <text evidence="3">The sequence shown here is derived from an EMBL/GenBank/DDBJ whole genome shotgun (WGS) entry which is preliminary data.</text>
</comment>
<gene>
    <name evidence="3" type="ORF">J2S57_005938</name>
</gene>
<keyword evidence="1" id="KW-0732">Signal</keyword>
<dbReference type="RefSeq" id="WP_307249124.1">
    <property type="nucleotide sequence ID" value="NZ_JAUSQZ010000001.1"/>
</dbReference>
<evidence type="ECO:0000256" key="1">
    <source>
        <dbReference type="SAM" id="SignalP"/>
    </source>
</evidence>
<dbReference type="Proteomes" id="UP001235712">
    <property type="component" value="Unassembled WGS sequence"/>
</dbReference>
<dbReference type="InterPro" id="IPR036366">
    <property type="entry name" value="PGBDSf"/>
</dbReference>
<dbReference type="InterPro" id="IPR006311">
    <property type="entry name" value="TAT_signal"/>
</dbReference>
<sequence>MRDVKVGAWARRALVSGAAVVLALGTVGGAAPAQASVAQGYIAGSGVLTDDWGDEGTISATVRSHSNAVMLWQSVLVSDGYLTIYDADCWFGADTKAATKKWQDDHGLEADGSVGPLTFGKADDNLVWSGGRIVYQGKNIKFNALDRDSNGYYYFYQTGDKVSYTSSSVCD</sequence>
<name>A0ABT9PCR7_9ACTN</name>
<keyword evidence="4" id="KW-1185">Reference proteome</keyword>
<evidence type="ECO:0000259" key="2">
    <source>
        <dbReference type="Pfam" id="PF01471"/>
    </source>
</evidence>
<dbReference type="InterPro" id="IPR002477">
    <property type="entry name" value="Peptidoglycan-bd-like"/>
</dbReference>
<proteinExistence type="predicted"/>
<accession>A0ABT9PCR7</accession>
<organism evidence="3 4">
    <name type="scientific">Kineosporia succinea</name>
    <dbReference type="NCBI Taxonomy" id="84632"/>
    <lineage>
        <taxon>Bacteria</taxon>
        <taxon>Bacillati</taxon>
        <taxon>Actinomycetota</taxon>
        <taxon>Actinomycetes</taxon>
        <taxon>Kineosporiales</taxon>
        <taxon>Kineosporiaceae</taxon>
        <taxon>Kineosporia</taxon>
    </lineage>
</organism>
<dbReference type="EMBL" id="JAUSQZ010000001">
    <property type="protein sequence ID" value="MDP9830189.1"/>
    <property type="molecule type" value="Genomic_DNA"/>
</dbReference>
<dbReference type="PROSITE" id="PS51318">
    <property type="entry name" value="TAT"/>
    <property type="match status" value="1"/>
</dbReference>